<comment type="caution">
    <text evidence="1">The sequence shown here is derived from an EMBL/GenBank/DDBJ whole genome shotgun (WGS) entry which is preliminary data.</text>
</comment>
<dbReference type="RefSeq" id="WP_068504549.1">
    <property type="nucleotide sequence ID" value="NZ_LWQU01000196.1"/>
</dbReference>
<dbReference type="Proteomes" id="UP000078543">
    <property type="component" value="Unassembled WGS sequence"/>
</dbReference>
<evidence type="ECO:0000313" key="1">
    <source>
        <dbReference type="EMBL" id="OAN44506.1"/>
    </source>
</evidence>
<gene>
    <name evidence="1" type="ORF">A6A05_04910</name>
</gene>
<organism evidence="1 2">
    <name type="scientific">Magnetospirillum moscoviense</name>
    <dbReference type="NCBI Taxonomy" id="1437059"/>
    <lineage>
        <taxon>Bacteria</taxon>
        <taxon>Pseudomonadati</taxon>
        <taxon>Pseudomonadota</taxon>
        <taxon>Alphaproteobacteria</taxon>
        <taxon>Rhodospirillales</taxon>
        <taxon>Rhodospirillaceae</taxon>
        <taxon>Magnetospirillum</taxon>
    </lineage>
</organism>
<protein>
    <submittedName>
        <fullName evidence="1">Uncharacterized protein</fullName>
    </submittedName>
</protein>
<evidence type="ECO:0000313" key="2">
    <source>
        <dbReference type="Proteomes" id="UP000078543"/>
    </source>
</evidence>
<sequence>MNIKRGRFDQIETVDSKPATSILDHFKAALPERFVMFDNACRGDALNLDLYGVDPEQDVAVVQVRHSFRRYRNGFLNQHKTYVLCGFNELTKQPFRHPVGAAAVRGSIRRDPDDPAASVRAAQRWMWEVTERQLANGIRQGDVLLVPERGQPKVAKEIGPQHTVGQSHEIRASRVVVTIDGRVWAYSPSVWHAKNQHDPIFADHEGWHSVRVAREEMAWNFSVRLGD</sequence>
<reference evidence="1 2" key="1">
    <citation type="submission" date="2016-04" db="EMBL/GenBank/DDBJ databases">
        <title>Draft genome sequence of freshwater magnetotactic bacteria Magnetospirillum marisnigri SP-1 and Magnetospirillum moscoviense BB-1.</title>
        <authorList>
            <person name="Koziaeva V."/>
            <person name="Dziuba M.V."/>
            <person name="Ivanov T.M."/>
            <person name="Kuznetsov B."/>
            <person name="Grouzdev D.S."/>
        </authorList>
    </citation>
    <scope>NUCLEOTIDE SEQUENCE [LARGE SCALE GENOMIC DNA]</scope>
    <source>
        <strain evidence="1 2">BB-1</strain>
    </source>
</reference>
<dbReference type="STRING" id="1437059.A6A05_04910"/>
<proteinExistence type="predicted"/>
<accession>A0A178M7L5</accession>
<name>A0A178M7L5_9PROT</name>
<dbReference type="EMBL" id="LWQU01000196">
    <property type="protein sequence ID" value="OAN44506.1"/>
    <property type="molecule type" value="Genomic_DNA"/>
</dbReference>
<dbReference type="AlphaFoldDB" id="A0A178M7L5"/>
<keyword evidence="2" id="KW-1185">Reference proteome</keyword>